<proteinExistence type="predicted"/>
<organism evidence="2 3">
    <name type="scientific">Caulobacter vibrioides OR37</name>
    <dbReference type="NCBI Taxonomy" id="1292034"/>
    <lineage>
        <taxon>Bacteria</taxon>
        <taxon>Pseudomonadati</taxon>
        <taxon>Pseudomonadota</taxon>
        <taxon>Alphaproteobacteria</taxon>
        <taxon>Caulobacterales</taxon>
        <taxon>Caulobacteraceae</taxon>
        <taxon>Caulobacter</taxon>
    </lineage>
</organism>
<keyword evidence="1" id="KW-1133">Transmembrane helix</keyword>
<dbReference type="eggNOG" id="ENOG5033J2X">
    <property type="taxonomic scope" value="Bacteria"/>
</dbReference>
<evidence type="ECO:0000256" key="1">
    <source>
        <dbReference type="SAM" id="Phobius"/>
    </source>
</evidence>
<reference evidence="2 3" key="1">
    <citation type="journal article" date="2013" name="Genome Announc.">
        <title>Draft Genome Sequence for Caulobacter sp. Strain OR37, a Bacterium Tolerant to Heavy Metals.</title>
        <authorList>
            <person name="Utturkar S.M."/>
            <person name="Bollmann A."/>
            <person name="Brzoska R.M."/>
            <person name="Klingeman D.M."/>
            <person name="Epstein S.E."/>
            <person name="Palumbo A.V."/>
            <person name="Brown S.D."/>
        </authorList>
    </citation>
    <scope>NUCLEOTIDE SEQUENCE [LARGE SCALE GENOMIC DNA]</scope>
    <source>
        <strain evidence="2 3">OR37</strain>
    </source>
</reference>
<comment type="caution">
    <text evidence="2">The sequence shown here is derived from an EMBL/GenBank/DDBJ whole genome shotgun (WGS) entry which is preliminary data.</text>
</comment>
<keyword evidence="1" id="KW-0472">Membrane</keyword>
<dbReference type="EMBL" id="APMP01000024">
    <property type="protein sequence ID" value="ENZ80927.1"/>
    <property type="molecule type" value="Genomic_DNA"/>
</dbReference>
<keyword evidence="3" id="KW-1185">Reference proteome</keyword>
<dbReference type="AlphaFoldDB" id="R0EIB0"/>
<dbReference type="Proteomes" id="UP000013063">
    <property type="component" value="Unassembled WGS sequence"/>
</dbReference>
<dbReference type="STRING" id="1292034.OR37_03202"/>
<protein>
    <recommendedName>
        <fullName evidence="4">Zinc-ribbon 15 domain-containing protein</fullName>
    </recommendedName>
</protein>
<accession>R0EIB0</accession>
<evidence type="ECO:0008006" key="4">
    <source>
        <dbReference type="Google" id="ProtNLM"/>
    </source>
</evidence>
<dbReference type="OrthoDB" id="160187at2"/>
<name>R0EIB0_CAUVI</name>
<keyword evidence="1" id="KW-0812">Transmembrane</keyword>
<gene>
    <name evidence="2" type="ORF">OR37_03202</name>
</gene>
<feature type="transmembrane region" description="Helical" evidence="1">
    <location>
        <begin position="84"/>
        <end position="105"/>
    </location>
</feature>
<dbReference type="RefSeq" id="WP_004622024.1">
    <property type="nucleotide sequence ID" value="NZ_APMP01000024.1"/>
</dbReference>
<evidence type="ECO:0000313" key="2">
    <source>
        <dbReference type="EMBL" id="ENZ80927.1"/>
    </source>
</evidence>
<dbReference type="PATRIC" id="fig|1292034.3.peg.3177"/>
<evidence type="ECO:0000313" key="3">
    <source>
        <dbReference type="Proteomes" id="UP000013063"/>
    </source>
</evidence>
<sequence>MLFLWGSNRVRKPIRNIGYSFCDQCGAQQPCSARLDYTVRHFQVVFRFVTGKEYTGFCDICRARLGLLDPRVVERKLKRNPIPLLNRWGWAFAMAALAGVIAWVIDEERQAADNTTAYLAAPRVGDIYAISDDRLVAMACMSCRYGAAKVVSVEANGVYVRETKFSWNDFAAPSDEKYYSDQREFVSLGQLRDMKARGTIIRAVREVP</sequence>